<dbReference type="GO" id="GO:0005829">
    <property type="term" value="C:cytosol"/>
    <property type="evidence" value="ECO:0007669"/>
    <property type="project" value="TreeGrafter"/>
</dbReference>
<protein>
    <submittedName>
        <fullName evidence="2">Quinol monooxygenase YgiN</fullName>
    </submittedName>
</protein>
<sequence>MIHVLAILTAKPGKRAELLEAFHAVMPMVHAEDGCIEYAPAIDTDHAIASADFGPDSYVVIEKWATKEALSAHVKTPHMAAYAAKSKDLIANRILHVLESA</sequence>
<keyword evidence="2" id="KW-0560">Oxidoreductase</keyword>
<dbReference type="GO" id="GO:0004497">
    <property type="term" value="F:monooxygenase activity"/>
    <property type="evidence" value="ECO:0007669"/>
    <property type="project" value="UniProtKB-KW"/>
</dbReference>
<dbReference type="InterPro" id="IPR007138">
    <property type="entry name" value="ABM_dom"/>
</dbReference>
<comment type="caution">
    <text evidence="2">The sequence shown here is derived from an EMBL/GenBank/DDBJ whole genome shotgun (WGS) entry which is preliminary data.</text>
</comment>
<organism evidence="2 3">
    <name type="scientific">Acidiphilium rubrum</name>
    <dbReference type="NCBI Taxonomy" id="526"/>
    <lineage>
        <taxon>Bacteria</taxon>
        <taxon>Pseudomonadati</taxon>
        <taxon>Pseudomonadota</taxon>
        <taxon>Alphaproteobacteria</taxon>
        <taxon>Acetobacterales</taxon>
        <taxon>Acidocellaceae</taxon>
        <taxon>Acidiphilium</taxon>
    </lineage>
</organism>
<feature type="domain" description="ABM" evidence="1">
    <location>
        <begin position="2"/>
        <end position="98"/>
    </location>
</feature>
<dbReference type="PANTHER" id="PTHR33336:SF3">
    <property type="entry name" value="ABM DOMAIN-CONTAINING PROTEIN"/>
    <property type="match status" value="1"/>
</dbReference>
<proteinExistence type="predicted"/>
<accession>A0A8G2CM95</accession>
<dbReference type="InterPro" id="IPR050744">
    <property type="entry name" value="AI-2_Isomerase_LsrG"/>
</dbReference>
<dbReference type="SUPFAM" id="SSF54909">
    <property type="entry name" value="Dimeric alpha+beta barrel"/>
    <property type="match status" value="1"/>
</dbReference>
<dbReference type="Gene3D" id="3.30.70.100">
    <property type="match status" value="1"/>
</dbReference>
<dbReference type="Pfam" id="PF03992">
    <property type="entry name" value="ABM"/>
    <property type="match status" value="1"/>
</dbReference>
<gene>
    <name evidence="2" type="ORF">SAMN05421828_11853</name>
</gene>
<evidence type="ECO:0000259" key="1">
    <source>
        <dbReference type="PROSITE" id="PS51725"/>
    </source>
</evidence>
<dbReference type="AlphaFoldDB" id="A0A8G2CM95"/>
<dbReference type="InterPro" id="IPR011008">
    <property type="entry name" value="Dimeric_a/b-barrel"/>
</dbReference>
<name>A0A8G2CM95_ACIRU</name>
<dbReference type="PANTHER" id="PTHR33336">
    <property type="entry name" value="QUINOL MONOOXYGENASE YGIN-RELATED"/>
    <property type="match status" value="1"/>
</dbReference>
<keyword evidence="2" id="KW-0503">Monooxygenase</keyword>
<dbReference type="OrthoDB" id="287932at2"/>
<evidence type="ECO:0000313" key="3">
    <source>
        <dbReference type="Proteomes" id="UP000186308"/>
    </source>
</evidence>
<dbReference type="RefSeq" id="WP_029314662.1">
    <property type="nucleotide sequence ID" value="NZ_DAOMCH010000006.1"/>
</dbReference>
<dbReference type="PROSITE" id="PS51725">
    <property type="entry name" value="ABM"/>
    <property type="match status" value="1"/>
</dbReference>
<dbReference type="Proteomes" id="UP000186308">
    <property type="component" value="Unassembled WGS sequence"/>
</dbReference>
<dbReference type="EMBL" id="FTNE01000018">
    <property type="protein sequence ID" value="SIR18951.1"/>
    <property type="molecule type" value="Genomic_DNA"/>
</dbReference>
<keyword evidence="3" id="KW-1185">Reference proteome</keyword>
<reference evidence="2 3" key="1">
    <citation type="submission" date="2017-01" db="EMBL/GenBank/DDBJ databases">
        <authorList>
            <person name="Varghese N."/>
            <person name="Submissions S."/>
        </authorList>
    </citation>
    <scope>NUCLEOTIDE SEQUENCE [LARGE SCALE GENOMIC DNA]</scope>
    <source>
        <strain evidence="2 3">ATCC 35905</strain>
    </source>
</reference>
<evidence type="ECO:0000313" key="2">
    <source>
        <dbReference type="EMBL" id="SIR18951.1"/>
    </source>
</evidence>